<evidence type="ECO:0000256" key="2">
    <source>
        <dbReference type="SAM" id="MobiDB-lite"/>
    </source>
</evidence>
<keyword evidence="4" id="KW-1185">Reference proteome</keyword>
<gene>
    <name evidence="3" type="ORF">AC578_6704</name>
</gene>
<feature type="region of interest" description="Disordered" evidence="2">
    <location>
        <begin position="464"/>
        <end position="508"/>
    </location>
</feature>
<dbReference type="AlphaFoldDB" id="A0A139HI59"/>
<organism evidence="3 4">
    <name type="scientific">Pseudocercospora eumusae</name>
    <dbReference type="NCBI Taxonomy" id="321146"/>
    <lineage>
        <taxon>Eukaryota</taxon>
        <taxon>Fungi</taxon>
        <taxon>Dikarya</taxon>
        <taxon>Ascomycota</taxon>
        <taxon>Pezizomycotina</taxon>
        <taxon>Dothideomycetes</taxon>
        <taxon>Dothideomycetidae</taxon>
        <taxon>Mycosphaerellales</taxon>
        <taxon>Mycosphaerellaceae</taxon>
        <taxon>Pseudocercospora</taxon>
    </lineage>
</organism>
<dbReference type="Proteomes" id="UP000070133">
    <property type="component" value="Unassembled WGS sequence"/>
</dbReference>
<feature type="compositionally biased region" description="Basic and acidic residues" evidence="2">
    <location>
        <begin position="475"/>
        <end position="492"/>
    </location>
</feature>
<feature type="coiled-coil region" evidence="1">
    <location>
        <begin position="199"/>
        <end position="226"/>
    </location>
</feature>
<proteinExistence type="predicted"/>
<evidence type="ECO:0000313" key="3">
    <source>
        <dbReference type="EMBL" id="KXT02092.1"/>
    </source>
</evidence>
<evidence type="ECO:0000313" key="4">
    <source>
        <dbReference type="Proteomes" id="UP000070133"/>
    </source>
</evidence>
<reference evidence="3 4" key="1">
    <citation type="submission" date="2015-07" db="EMBL/GenBank/DDBJ databases">
        <title>Comparative genomics of the Sigatoka disease complex on banana suggests a link between parallel evolutionary changes in Pseudocercospora fijiensis and Pseudocercospora eumusae and increased virulence on the banana host.</title>
        <authorList>
            <person name="Chang T.-C."/>
            <person name="Salvucci A."/>
            <person name="Crous P.W."/>
            <person name="Stergiopoulos I."/>
        </authorList>
    </citation>
    <scope>NUCLEOTIDE SEQUENCE [LARGE SCALE GENOMIC DNA]</scope>
    <source>
        <strain evidence="3 4">CBS 114824</strain>
    </source>
</reference>
<comment type="caution">
    <text evidence="3">The sequence shown here is derived from an EMBL/GenBank/DDBJ whole genome shotgun (WGS) entry which is preliminary data.</text>
</comment>
<name>A0A139HI59_9PEZI</name>
<dbReference type="OrthoDB" id="10344776at2759"/>
<sequence length="523" mass="58604">MKRPRPQTRAKTSRPRATIEAAAATKTTITPGRVIIATYKDAPLSKIYADSNINSLSASLVMQRSDVGEDTCRLDGYARGPQYPENFQQRVCTIAKHLLQGEIGGCIPQRLIDETNAKFTKFALSTFIPSQGRHVEIEACTYGQLVEFFCAAVEVRTATVYQHPDGKTEIHCVIEEADVLDFRFEQEQDTQDELDYITLQRTLAEAARAKAEADAAEDAKNRQKLTEINEVAIHLENLKKNPIPHNEKRFTARGIAVFAAIKALGICLPTMQLTITRSGTGVITAEATGHSNAKHYCDELRDRVNENLTHAGVTPSSDHNGLPNFGVTPTKISDEKLFKPWIGPFYLLTHPKKPSESYTATCYGKEAKMMLGQLHDLAPMQGHEGQVRALVSVSYTGFISISIRNLALPEDFYRIVKGAVTKVYRETEGVLQPDEKEYCRKMEEAVRKQKEEEMVKELELELEREMSMDVGEAEEGQKSEMAEIVSEEKERSGTLVESTHGENDEELMIDVKPRKVMLKVRPR</sequence>
<accession>A0A139HI59</accession>
<keyword evidence="1" id="KW-0175">Coiled coil</keyword>
<evidence type="ECO:0000256" key="1">
    <source>
        <dbReference type="SAM" id="Coils"/>
    </source>
</evidence>
<protein>
    <submittedName>
        <fullName evidence="3">Uncharacterized protein</fullName>
    </submittedName>
</protein>
<dbReference type="EMBL" id="LFZN01000046">
    <property type="protein sequence ID" value="KXT02092.1"/>
    <property type="molecule type" value="Genomic_DNA"/>
</dbReference>